<keyword evidence="3" id="KW-0902">Two-component regulatory system</keyword>
<reference evidence="7 8" key="1">
    <citation type="submission" date="2024-03" db="EMBL/GenBank/DDBJ databases">
        <title>Natural products discovery in diverse microorganisms through a two-stage MS feature dereplication strategy.</title>
        <authorList>
            <person name="Zhang R."/>
        </authorList>
    </citation>
    <scope>NUCLEOTIDE SEQUENCE [LARGE SCALE GENOMIC DNA]</scope>
    <source>
        <strain evidence="7 8">18930</strain>
    </source>
</reference>
<keyword evidence="4" id="KW-0472">Membrane</keyword>
<evidence type="ECO:0000259" key="5">
    <source>
        <dbReference type="Pfam" id="PF02518"/>
    </source>
</evidence>
<dbReference type="PANTHER" id="PTHR24421">
    <property type="entry name" value="NITRATE/NITRITE SENSOR PROTEIN NARX-RELATED"/>
    <property type="match status" value="1"/>
</dbReference>
<dbReference type="PANTHER" id="PTHR24421:SF63">
    <property type="entry name" value="SENSOR HISTIDINE KINASE DESK"/>
    <property type="match status" value="1"/>
</dbReference>
<gene>
    <name evidence="7" type="ORF">WDS16_06150</name>
</gene>
<feature type="transmembrane region" description="Helical" evidence="4">
    <location>
        <begin position="47"/>
        <end position="67"/>
    </location>
</feature>
<dbReference type="RefSeq" id="WP_338891287.1">
    <property type="nucleotide sequence ID" value="NZ_CP147846.1"/>
</dbReference>
<feature type="domain" description="Signal transduction histidine kinase subgroup 3 dimerisation and phosphoacceptor" evidence="6">
    <location>
        <begin position="190"/>
        <end position="255"/>
    </location>
</feature>
<dbReference type="Gene3D" id="3.30.565.10">
    <property type="entry name" value="Histidine kinase-like ATPase, C-terminal domain"/>
    <property type="match status" value="1"/>
</dbReference>
<feature type="transmembrane region" description="Helical" evidence="4">
    <location>
        <begin position="148"/>
        <end position="169"/>
    </location>
</feature>
<feature type="domain" description="Histidine kinase/HSP90-like ATPase" evidence="5">
    <location>
        <begin position="295"/>
        <end position="379"/>
    </location>
</feature>
<dbReference type="InterPro" id="IPR003594">
    <property type="entry name" value="HATPase_dom"/>
</dbReference>
<dbReference type="CDD" id="cd16917">
    <property type="entry name" value="HATPase_UhpB-NarQ-NarX-like"/>
    <property type="match status" value="1"/>
</dbReference>
<keyword evidence="2 7" id="KW-0418">Kinase</keyword>
<feature type="transmembrane region" description="Helical" evidence="4">
    <location>
        <begin position="79"/>
        <end position="112"/>
    </location>
</feature>
<sequence>MTPVEVSAPEGIGRMFRFGWVFGLIWLFYLAYPLGEVLALPHLWQKVLGSAAVVAFGATFLIVIWGFRTANRSGRALDIRWAWFGLIVMGSLIVVLAVMIGSQSFGATIYMAVLAMMTLPTRQAWASVAVLVVVIEVVPRIVPDWDPGSFFAFQLVISAVAAWGITQVFKRNHELAVARQQLADLAIVAERERVSRDVHDILGHSLTVITVKAELAGRLIEIDPARAAVEIGEVEALAREALSDVRSTVGGLRKVDVAVELANARTALASAGIDADLPLDADLVPLRNRELFGWTLREAVTNVIRHSGARRCRVDVQASRIEISDDGAGVSEQCPGDGSINDDGSIGNGLRGLAERVKAANGTLTVGRSGTGGFTVEVECR</sequence>
<proteinExistence type="predicted"/>
<dbReference type="Pfam" id="PF02518">
    <property type="entry name" value="HATPase_c"/>
    <property type="match status" value="1"/>
</dbReference>
<dbReference type="Pfam" id="PF07730">
    <property type="entry name" value="HisKA_3"/>
    <property type="match status" value="1"/>
</dbReference>
<dbReference type="SUPFAM" id="SSF55874">
    <property type="entry name" value="ATPase domain of HSP90 chaperone/DNA topoisomerase II/histidine kinase"/>
    <property type="match status" value="1"/>
</dbReference>
<dbReference type="Proteomes" id="UP001432000">
    <property type="component" value="Chromosome"/>
</dbReference>
<feature type="transmembrane region" description="Helical" evidence="4">
    <location>
        <begin position="124"/>
        <end position="142"/>
    </location>
</feature>
<organism evidence="7 8">
    <name type="scientific">Rhodococcus sovatensis</name>
    <dbReference type="NCBI Taxonomy" id="1805840"/>
    <lineage>
        <taxon>Bacteria</taxon>
        <taxon>Bacillati</taxon>
        <taxon>Actinomycetota</taxon>
        <taxon>Actinomycetes</taxon>
        <taxon>Mycobacteriales</taxon>
        <taxon>Nocardiaceae</taxon>
        <taxon>Rhodococcus</taxon>
    </lineage>
</organism>
<name>A0ABZ2PQ25_9NOCA</name>
<evidence type="ECO:0000313" key="8">
    <source>
        <dbReference type="Proteomes" id="UP001432000"/>
    </source>
</evidence>
<evidence type="ECO:0000313" key="7">
    <source>
        <dbReference type="EMBL" id="WXG70102.1"/>
    </source>
</evidence>
<evidence type="ECO:0000256" key="1">
    <source>
        <dbReference type="ARBA" id="ARBA00022679"/>
    </source>
</evidence>
<dbReference type="GO" id="GO:0016301">
    <property type="term" value="F:kinase activity"/>
    <property type="evidence" value="ECO:0007669"/>
    <property type="project" value="UniProtKB-KW"/>
</dbReference>
<feature type="transmembrane region" description="Helical" evidence="4">
    <location>
        <begin position="20"/>
        <end position="40"/>
    </location>
</feature>
<dbReference type="Gene3D" id="1.20.5.1930">
    <property type="match status" value="1"/>
</dbReference>
<dbReference type="InterPro" id="IPR036890">
    <property type="entry name" value="HATPase_C_sf"/>
</dbReference>
<dbReference type="EMBL" id="CP147846">
    <property type="protein sequence ID" value="WXG70102.1"/>
    <property type="molecule type" value="Genomic_DNA"/>
</dbReference>
<protein>
    <submittedName>
        <fullName evidence="7">Histidine kinase</fullName>
    </submittedName>
</protein>
<keyword evidence="4" id="KW-0812">Transmembrane</keyword>
<dbReference type="InterPro" id="IPR050482">
    <property type="entry name" value="Sensor_HK_TwoCompSys"/>
</dbReference>
<dbReference type="InterPro" id="IPR011712">
    <property type="entry name" value="Sig_transdc_His_kin_sub3_dim/P"/>
</dbReference>
<evidence type="ECO:0000259" key="6">
    <source>
        <dbReference type="Pfam" id="PF07730"/>
    </source>
</evidence>
<accession>A0ABZ2PQ25</accession>
<evidence type="ECO:0000256" key="2">
    <source>
        <dbReference type="ARBA" id="ARBA00022777"/>
    </source>
</evidence>
<evidence type="ECO:0000256" key="4">
    <source>
        <dbReference type="SAM" id="Phobius"/>
    </source>
</evidence>
<keyword evidence="4" id="KW-1133">Transmembrane helix</keyword>
<evidence type="ECO:0000256" key="3">
    <source>
        <dbReference type="ARBA" id="ARBA00023012"/>
    </source>
</evidence>
<keyword evidence="1" id="KW-0808">Transferase</keyword>
<keyword evidence="8" id="KW-1185">Reference proteome</keyword>